<evidence type="ECO:0008006" key="6">
    <source>
        <dbReference type="Google" id="ProtNLM"/>
    </source>
</evidence>
<dbReference type="Pfam" id="PF01649">
    <property type="entry name" value="Ribosomal_S20p"/>
    <property type="match status" value="1"/>
</dbReference>
<evidence type="ECO:0000256" key="3">
    <source>
        <dbReference type="ARBA" id="ARBA00022980"/>
    </source>
</evidence>
<dbReference type="GO" id="GO:1990904">
    <property type="term" value="C:ribonucleoprotein complex"/>
    <property type="evidence" value="ECO:0007669"/>
    <property type="project" value="UniProtKB-KW"/>
</dbReference>
<dbReference type="NCBIfam" id="TIGR00029">
    <property type="entry name" value="S20"/>
    <property type="match status" value="1"/>
</dbReference>
<dbReference type="SUPFAM" id="SSF46992">
    <property type="entry name" value="Ribosomal protein S20"/>
    <property type="match status" value="1"/>
</dbReference>
<evidence type="ECO:0000256" key="1">
    <source>
        <dbReference type="ARBA" id="ARBA00022730"/>
    </source>
</evidence>
<dbReference type="GO" id="GO:0019843">
    <property type="term" value="F:rRNA binding"/>
    <property type="evidence" value="ECO:0007669"/>
    <property type="project" value="UniProtKB-KW"/>
</dbReference>
<dbReference type="HAMAP" id="MF_00500">
    <property type="entry name" value="Ribosomal_bS20"/>
    <property type="match status" value="1"/>
</dbReference>
<keyword evidence="2" id="KW-0694">RNA-binding</keyword>
<dbReference type="GO" id="GO:0006412">
    <property type="term" value="P:translation"/>
    <property type="evidence" value="ECO:0007669"/>
    <property type="project" value="InterPro"/>
</dbReference>
<reference evidence="5" key="1">
    <citation type="submission" date="2018-05" db="EMBL/GenBank/DDBJ databases">
        <authorList>
            <person name="Lanie J.A."/>
            <person name="Ng W.-L."/>
            <person name="Kazmierczak K.M."/>
            <person name="Andrzejewski T.M."/>
            <person name="Davidsen T.M."/>
            <person name="Wayne K.J."/>
            <person name="Tettelin H."/>
            <person name="Glass J.I."/>
            <person name="Rusch D."/>
            <person name="Podicherti R."/>
            <person name="Tsui H.-C.T."/>
            <person name="Winkler M.E."/>
        </authorList>
    </citation>
    <scope>NUCLEOTIDE SEQUENCE</scope>
</reference>
<proteinExistence type="inferred from homology"/>
<keyword evidence="3" id="KW-0689">Ribosomal protein</keyword>
<dbReference type="EMBL" id="UINC01001545">
    <property type="protein sequence ID" value="SUZ83316.1"/>
    <property type="molecule type" value="Genomic_DNA"/>
</dbReference>
<organism evidence="5">
    <name type="scientific">marine metagenome</name>
    <dbReference type="NCBI Taxonomy" id="408172"/>
    <lineage>
        <taxon>unclassified sequences</taxon>
        <taxon>metagenomes</taxon>
        <taxon>ecological metagenomes</taxon>
    </lineage>
</organism>
<dbReference type="GO" id="GO:0005840">
    <property type="term" value="C:ribosome"/>
    <property type="evidence" value="ECO:0007669"/>
    <property type="project" value="UniProtKB-KW"/>
</dbReference>
<dbReference type="InterPro" id="IPR002583">
    <property type="entry name" value="Ribosomal_bS20"/>
</dbReference>
<evidence type="ECO:0000256" key="2">
    <source>
        <dbReference type="ARBA" id="ARBA00022884"/>
    </source>
</evidence>
<keyword evidence="4" id="KW-0687">Ribonucleoprotein</keyword>
<accession>A0A381QV67</accession>
<dbReference type="GO" id="GO:0003735">
    <property type="term" value="F:structural constituent of ribosome"/>
    <property type="evidence" value="ECO:0007669"/>
    <property type="project" value="InterPro"/>
</dbReference>
<dbReference type="InterPro" id="IPR036510">
    <property type="entry name" value="Ribosomal_bS20_sf"/>
</dbReference>
<gene>
    <name evidence="5" type="ORF">METZ01_LOCUS36170</name>
</gene>
<evidence type="ECO:0000256" key="4">
    <source>
        <dbReference type="ARBA" id="ARBA00023274"/>
    </source>
</evidence>
<name>A0A381QV67_9ZZZZ</name>
<protein>
    <recommendedName>
        <fullName evidence="6">30S ribosomal protein S20</fullName>
    </recommendedName>
</protein>
<dbReference type="Gene3D" id="1.20.58.110">
    <property type="entry name" value="Ribosomal protein S20"/>
    <property type="match status" value="1"/>
</dbReference>
<keyword evidence="1" id="KW-0699">rRNA-binding</keyword>
<evidence type="ECO:0000313" key="5">
    <source>
        <dbReference type="EMBL" id="SUZ83316.1"/>
    </source>
</evidence>
<sequence>MPNTKSAINRVKRVKKQTLVNKLRRNKYKSALRKIHKLIEKKDTKKIKEYFPIFQSELMKIAKTGIVKKKNLSKKISKISKRISHIKN</sequence>
<dbReference type="AlphaFoldDB" id="A0A381QV67"/>